<dbReference type="EMBL" id="JACHDO010000001">
    <property type="protein sequence ID" value="MBB5491827.1"/>
    <property type="molecule type" value="Genomic_DNA"/>
</dbReference>
<sequence>MNETQEIRANETVVPLLHTHDPQVTLDFYQSLGFEVTWKQFKPYLYLAFRWSGFELHFGGAPKGLDPAAENTGGALVMVDAVAPYHEAFTAAMRAAHGKVLARGLPRITRYRPGATRFTMMDPSGNCIIFIQRDEPEGLDYGGSPELEGIAKALDQARNFREFKNDDLAAYRHLKSALRRHADTAPALDRALAHATLVELSIALDGPEQAKAWRAELEKVELTGEERRRVEEELGRAADLMEWRGDE</sequence>
<protein>
    <submittedName>
        <fullName evidence="1">Putative enzyme related to lactoylglutathione lyase</fullName>
    </submittedName>
</protein>
<dbReference type="AlphaFoldDB" id="A0A840WJG8"/>
<proteinExistence type="predicted"/>
<comment type="caution">
    <text evidence="1">The sequence shown here is derived from an EMBL/GenBank/DDBJ whole genome shotgun (WGS) entry which is preliminary data.</text>
</comment>
<keyword evidence="1" id="KW-0456">Lyase</keyword>
<dbReference type="Proteomes" id="UP000579647">
    <property type="component" value="Unassembled WGS sequence"/>
</dbReference>
<dbReference type="RefSeq" id="WP_184365438.1">
    <property type="nucleotide sequence ID" value="NZ_BAAAKM010000021.1"/>
</dbReference>
<name>A0A840WJG8_9ACTN</name>
<dbReference type="Gene3D" id="3.10.180.10">
    <property type="entry name" value="2,3-Dihydroxybiphenyl 1,2-Dioxygenase, domain 1"/>
    <property type="match status" value="1"/>
</dbReference>
<evidence type="ECO:0000313" key="2">
    <source>
        <dbReference type="Proteomes" id="UP000579647"/>
    </source>
</evidence>
<dbReference type="InterPro" id="IPR029068">
    <property type="entry name" value="Glyas_Bleomycin-R_OHBP_Dase"/>
</dbReference>
<keyword evidence="2" id="KW-1185">Reference proteome</keyword>
<reference evidence="1 2" key="1">
    <citation type="submission" date="2020-08" db="EMBL/GenBank/DDBJ databases">
        <title>Sequencing the genomes of 1000 actinobacteria strains.</title>
        <authorList>
            <person name="Klenk H.-P."/>
        </authorList>
    </citation>
    <scope>NUCLEOTIDE SEQUENCE [LARGE SCALE GENOMIC DNA]</scope>
    <source>
        <strain evidence="1 2">DSM 44598</strain>
    </source>
</reference>
<accession>A0A840WJG8</accession>
<gene>
    <name evidence="1" type="ORF">HNR07_002964</name>
</gene>
<evidence type="ECO:0000313" key="1">
    <source>
        <dbReference type="EMBL" id="MBB5491827.1"/>
    </source>
</evidence>
<dbReference type="SUPFAM" id="SSF54593">
    <property type="entry name" value="Glyoxalase/Bleomycin resistance protein/Dihydroxybiphenyl dioxygenase"/>
    <property type="match status" value="1"/>
</dbReference>
<organism evidence="1 2">
    <name type="scientific">Nocardiopsis metallicus</name>
    <dbReference type="NCBI Taxonomy" id="179819"/>
    <lineage>
        <taxon>Bacteria</taxon>
        <taxon>Bacillati</taxon>
        <taxon>Actinomycetota</taxon>
        <taxon>Actinomycetes</taxon>
        <taxon>Streptosporangiales</taxon>
        <taxon>Nocardiopsidaceae</taxon>
        <taxon>Nocardiopsis</taxon>
    </lineage>
</organism>
<dbReference type="GO" id="GO:0016829">
    <property type="term" value="F:lyase activity"/>
    <property type="evidence" value="ECO:0007669"/>
    <property type="project" value="UniProtKB-KW"/>
</dbReference>